<organism evidence="1 2">
    <name type="scientific">Auriscalpium vulgare</name>
    <dbReference type="NCBI Taxonomy" id="40419"/>
    <lineage>
        <taxon>Eukaryota</taxon>
        <taxon>Fungi</taxon>
        <taxon>Dikarya</taxon>
        <taxon>Basidiomycota</taxon>
        <taxon>Agaricomycotina</taxon>
        <taxon>Agaricomycetes</taxon>
        <taxon>Russulales</taxon>
        <taxon>Auriscalpiaceae</taxon>
        <taxon>Auriscalpium</taxon>
    </lineage>
</organism>
<comment type="caution">
    <text evidence="1">The sequence shown here is derived from an EMBL/GenBank/DDBJ whole genome shotgun (WGS) entry which is preliminary data.</text>
</comment>
<keyword evidence="2" id="KW-1185">Reference proteome</keyword>
<evidence type="ECO:0000313" key="2">
    <source>
        <dbReference type="Proteomes" id="UP000814033"/>
    </source>
</evidence>
<evidence type="ECO:0000313" key="1">
    <source>
        <dbReference type="EMBL" id="KAI0039480.1"/>
    </source>
</evidence>
<proteinExistence type="predicted"/>
<dbReference type="Proteomes" id="UP000814033">
    <property type="component" value="Unassembled WGS sequence"/>
</dbReference>
<dbReference type="EMBL" id="MU276299">
    <property type="protein sequence ID" value="KAI0039480.1"/>
    <property type="molecule type" value="Genomic_DNA"/>
</dbReference>
<reference evidence="1" key="2">
    <citation type="journal article" date="2022" name="New Phytol.">
        <title>Evolutionary transition to the ectomycorrhizal habit in the genomes of a hyperdiverse lineage of mushroom-forming fungi.</title>
        <authorList>
            <person name="Looney B."/>
            <person name="Miyauchi S."/>
            <person name="Morin E."/>
            <person name="Drula E."/>
            <person name="Courty P.E."/>
            <person name="Kohler A."/>
            <person name="Kuo A."/>
            <person name="LaButti K."/>
            <person name="Pangilinan J."/>
            <person name="Lipzen A."/>
            <person name="Riley R."/>
            <person name="Andreopoulos W."/>
            <person name="He G."/>
            <person name="Johnson J."/>
            <person name="Nolan M."/>
            <person name="Tritt A."/>
            <person name="Barry K.W."/>
            <person name="Grigoriev I.V."/>
            <person name="Nagy L.G."/>
            <person name="Hibbett D."/>
            <person name="Henrissat B."/>
            <person name="Matheny P.B."/>
            <person name="Labbe J."/>
            <person name="Martin F.M."/>
        </authorList>
    </citation>
    <scope>NUCLEOTIDE SEQUENCE</scope>
    <source>
        <strain evidence="1">FP105234-sp</strain>
    </source>
</reference>
<protein>
    <submittedName>
        <fullName evidence="1">Uncharacterized protein</fullName>
    </submittedName>
</protein>
<gene>
    <name evidence="1" type="ORF">FA95DRAFT_1612538</name>
</gene>
<reference evidence="1" key="1">
    <citation type="submission" date="2021-02" db="EMBL/GenBank/DDBJ databases">
        <authorList>
            <consortium name="DOE Joint Genome Institute"/>
            <person name="Ahrendt S."/>
            <person name="Looney B.P."/>
            <person name="Miyauchi S."/>
            <person name="Morin E."/>
            <person name="Drula E."/>
            <person name="Courty P.E."/>
            <person name="Chicoki N."/>
            <person name="Fauchery L."/>
            <person name="Kohler A."/>
            <person name="Kuo A."/>
            <person name="Labutti K."/>
            <person name="Pangilinan J."/>
            <person name="Lipzen A."/>
            <person name="Riley R."/>
            <person name="Andreopoulos W."/>
            <person name="He G."/>
            <person name="Johnson J."/>
            <person name="Barry K.W."/>
            <person name="Grigoriev I.V."/>
            <person name="Nagy L."/>
            <person name="Hibbett D."/>
            <person name="Henrissat B."/>
            <person name="Matheny P.B."/>
            <person name="Labbe J."/>
            <person name="Martin F."/>
        </authorList>
    </citation>
    <scope>NUCLEOTIDE SEQUENCE</scope>
    <source>
        <strain evidence="1">FP105234-sp</strain>
    </source>
</reference>
<sequence>MLFFHLASVLPPIGPRASAFSPTSLLTALSEVLPLPQADLDFLVMPDPLAVPIDIDEASVNVMASTSSFLSANYSPSSSPNALGAMAVKVKDLEAQLGAEKDLGQERAAQTAQTAENTLAAAGGLWEQALKQAGESAATATTRQMEKAKAEAAEAKAKAKAEVTEAVEKAVEKAYAALDAATRRADEQAKQAAVARAAFGVTMAVFVVFAVHVSRQK</sequence>
<name>A0ACB8R6U0_9AGAM</name>
<accession>A0ACB8R6U0</accession>